<protein>
    <recommendedName>
        <fullName evidence="10">Permease family protein</fullName>
    </recommendedName>
</protein>
<keyword evidence="9" id="KW-1185">Reference proteome</keyword>
<comment type="subcellular location">
    <subcellularLocation>
        <location evidence="1">Membrane</location>
        <topology evidence="1">Multi-pass membrane protein</topology>
    </subcellularLocation>
</comment>
<reference evidence="8" key="2">
    <citation type="submission" date="2020-09" db="EMBL/GenBank/DDBJ databases">
        <authorList>
            <person name="Sun Q."/>
            <person name="Zhou Y."/>
        </authorList>
    </citation>
    <scope>NUCLEOTIDE SEQUENCE</scope>
    <source>
        <strain evidence="8">CGMCC 1.12408</strain>
    </source>
</reference>
<name>A0A916SB51_9BACI</name>
<accession>A0A916SB51</accession>
<evidence type="ECO:0008006" key="10">
    <source>
        <dbReference type="Google" id="ProtNLM"/>
    </source>
</evidence>
<dbReference type="GO" id="GO:0042907">
    <property type="term" value="F:xanthine transmembrane transporter activity"/>
    <property type="evidence" value="ECO:0007669"/>
    <property type="project" value="TreeGrafter"/>
</dbReference>
<dbReference type="InterPro" id="IPR006043">
    <property type="entry name" value="NCS2"/>
</dbReference>
<evidence type="ECO:0000256" key="7">
    <source>
        <dbReference type="SAM" id="Phobius"/>
    </source>
</evidence>
<evidence type="ECO:0000256" key="2">
    <source>
        <dbReference type="ARBA" id="ARBA00008821"/>
    </source>
</evidence>
<dbReference type="EMBL" id="BMEY01000033">
    <property type="protein sequence ID" value="GGA92435.1"/>
    <property type="molecule type" value="Genomic_DNA"/>
</dbReference>
<feature type="transmembrane region" description="Helical" evidence="7">
    <location>
        <begin position="21"/>
        <end position="46"/>
    </location>
</feature>
<keyword evidence="4 7" id="KW-0812">Transmembrane</keyword>
<feature type="transmembrane region" description="Helical" evidence="7">
    <location>
        <begin position="84"/>
        <end position="117"/>
    </location>
</feature>
<gene>
    <name evidence="8" type="ORF">GCM10008025_38580</name>
</gene>
<dbReference type="PANTHER" id="PTHR42810">
    <property type="entry name" value="PURINE PERMEASE C1399.01C-RELATED"/>
    <property type="match status" value="1"/>
</dbReference>
<organism evidence="8 9">
    <name type="scientific">Ornithinibacillus halotolerans</name>
    <dbReference type="NCBI Taxonomy" id="1274357"/>
    <lineage>
        <taxon>Bacteria</taxon>
        <taxon>Bacillati</taxon>
        <taxon>Bacillota</taxon>
        <taxon>Bacilli</taxon>
        <taxon>Bacillales</taxon>
        <taxon>Bacillaceae</taxon>
        <taxon>Ornithinibacillus</taxon>
    </lineage>
</organism>
<evidence type="ECO:0000256" key="4">
    <source>
        <dbReference type="ARBA" id="ARBA00022692"/>
    </source>
</evidence>
<sequence>MNGTTSKQEKEGSTISAGKSFFVGLQHVLAMDLFIPPIILAGLLSFSVADTALLVQMTFIACGIATLIQAGFAMKLPVMQGPSFVPISALAAIGTTAGIPAMIGSLIPGALLIALIGRPLKLFSKLVKKFIPPIVAGTVIVHTHCLYYRSRFNCLHVYWGKNDDTIQVCKNCFCHSSIRHWNNRCWILWFS</sequence>
<evidence type="ECO:0000313" key="8">
    <source>
        <dbReference type="EMBL" id="GGA92435.1"/>
    </source>
</evidence>
<reference evidence="8" key="1">
    <citation type="journal article" date="2014" name="Int. J. Syst. Evol. Microbiol.">
        <title>Complete genome sequence of Corynebacterium casei LMG S-19264T (=DSM 44701T), isolated from a smear-ripened cheese.</title>
        <authorList>
            <consortium name="US DOE Joint Genome Institute (JGI-PGF)"/>
            <person name="Walter F."/>
            <person name="Albersmeier A."/>
            <person name="Kalinowski J."/>
            <person name="Ruckert C."/>
        </authorList>
    </citation>
    <scope>NUCLEOTIDE SEQUENCE</scope>
    <source>
        <strain evidence="8">CGMCC 1.12408</strain>
    </source>
</reference>
<dbReference type="AlphaFoldDB" id="A0A916SB51"/>
<evidence type="ECO:0000256" key="6">
    <source>
        <dbReference type="ARBA" id="ARBA00023136"/>
    </source>
</evidence>
<evidence type="ECO:0000313" key="9">
    <source>
        <dbReference type="Proteomes" id="UP000613512"/>
    </source>
</evidence>
<comment type="caution">
    <text evidence="8">The sequence shown here is derived from an EMBL/GenBank/DDBJ whole genome shotgun (WGS) entry which is preliminary data.</text>
</comment>
<comment type="similarity">
    <text evidence="2">Belongs to the nucleobase:cation symporter-2 (NCS2) (TC 2.A.40) family.</text>
</comment>
<dbReference type="PANTHER" id="PTHR42810:SF2">
    <property type="entry name" value="PURINE PERMEASE C1399.01C-RELATED"/>
    <property type="match status" value="1"/>
</dbReference>
<dbReference type="Pfam" id="PF00860">
    <property type="entry name" value="Xan_ur_permease"/>
    <property type="match status" value="1"/>
</dbReference>
<feature type="transmembrane region" description="Helical" evidence="7">
    <location>
        <begin position="52"/>
        <end position="72"/>
    </location>
</feature>
<keyword evidence="3" id="KW-0813">Transport</keyword>
<evidence type="ECO:0000256" key="3">
    <source>
        <dbReference type="ARBA" id="ARBA00022448"/>
    </source>
</evidence>
<evidence type="ECO:0000256" key="5">
    <source>
        <dbReference type="ARBA" id="ARBA00022989"/>
    </source>
</evidence>
<keyword evidence="5 7" id="KW-1133">Transmembrane helix</keyword>
<keyword evidence="6 7" id="KW-0472">Membrane</keyword>
<dbReference type="GO" id="GO:0005886">
    <property type="term" value="C:plasma membrane"/>
    <property type="evidence" value="ECO:0007669"/>
    <property type="project" value="TreeGrafter"/>
</dbReference>
<dbReference type="Proteomes" id="UP000613512">
    <property type="component" value="Unassembled WGS sequence"/>
</dbReference>
<evidence type="ECO:0000256" key="1">
    <source>
        <dbReference type="ARBA" id="ARBA00004141"/>
    </source>
</evidence>
<proteinExistence type="inferred from homology"/>